<proteinExistence type="predicted"/>
<protein>
    <submittedName>
        <fullName evidence="1">Uncharacterized protein</fullName>
    </submittedName>
</protein>
<comment type="caution">
    <text evidence="1">The sequence shown here is derived from an EMBL/GenBank/DDBJ whole genome shotgun (WGS) entry which is preliminary data.</text>
</comment>
<name>A0ACC0ZVT0_9ROSI</name>
<sequence length="222" mass="24266">MPMFNMQQFLQSQHKNMIIGWPSAASFALHVLLSWIFVTKLNLGISGAMGAMIIASWLVTIALFLYIFGGWCPDTWRGFTLAALTDLSPAVRLSISSGSMICLELWYNAVIVLLAGYLKNATIEISAFSICVRVSNELGSGNAKAATFSIKVNLTTAILMGVFFWIMCLVFGNRIGYIFTSDELVAETVSSLSALLAFSVFLNSGQAILTGMFYNNLILVQQ</sequence>
<dbReference type="Proteomes" id="UP001164250">
    <property type="component" value="Chromosome 13"/>
</dbReference>
<gene>
    <name evidence="1" type="ORF">Patl1_23505</name>
</gene>
<evidence type="ECO:0000313" key="2">
    <source>
        <dbReference type="Proteomes" id="UP001164250"/>
    </source>
</evidence>
<organism evidence="1 2">
    <name type="scientific">Pistacia atlantica</name>
    <dbReference type="NCBI Taxonomy" id="434234"/>
    <lineage>
        <taxon>Eukaryota</taxon>
        <taxon>Viridiplantae</taxon>
        <taxon>Streptophyta</taxon>
        <taxon>Embryophyta</taxon>
        <taxon>Tracheophyta</taxon>
        <taxon>Spermatophyta</taxon>
        <taxon>Magnoliopsida</taxon>
        <taxon>eudicotyledons</taxon>
        <taxon>Gunneridae</taxon>
        <taxon>Pentapetalae</taxon>
        <taxon>rosids</taxon>
        <taxon>malvids</taxon>
        <taxon>Sapindales</taxon>
        <taxon>Anacardiaceae</taxon>
        <taxon>Pistacia</taxon>
    </lineage>
</organism>
<reference evidence="2" key="1">
    <citation type="journal article" date="2023" name="G3 (Bethesda)">
        <title>Genome assembly and association tests identify interacting loci associated with vigor, precocity, and sex in interspecific pistachio rootstocks.</title>
        <authorList>
            <person name="Palmer W."/>
            <person name="Jacygrad E."/>
            <person name="Sagayaradj S."/>
            <person name="Cavanaugh K."/>
            <person name="Han R."/>
            <person name="Bertier L."/>
            <person name="Beede B."/>
            <person name="Kafkas S."/>
            <person name="Golino D."/>
            <person name="Preece J."/>
            <person name="Michelmore R."/>
        </authorList>
    </citation>
    <scope>NUCLEOTIDE SEQUENCE [LARGE SCALE GENOMIC DNA]</scope>
</reference>
<dbReference type="EMBL" id="CM047909">
    <property type="protein sequence ID" value="KAJ0079324.1"/>
    <property type="molecule type" value="Genomic_DNA"/>
</dbReference>
<keyword evidence="2" id="KW-1185">Reference proteome</keyword>
<evidence type="ECO:0000313" key="1">
    <source>
        <dbReference type="EMBL" id="KAJ0079324.1"/>
    </source>
</evidence>
<accession>A0ACC0ZVT0</accession>